<name>A0A0D3IAQ8_EMIH1</name>
<proteinExistence type="inferred from homology"/>
<dbReference type="PaxDb" id="2903-EOD08343"/>
<evidence type="ECO:0000256" key="4">
    <source>
        <dbReference type="ARBA" id="ARBA00023128"/>
    </source>
</evidence>
<reference evidence="6" key="1">
    <citation type="journal article" date="2013" name="Nature">
        <title>Pan genome of the phytoplankton Emiliania underpins its global distribution.</title>
        <authorList>
            <person name="Read B.A."/>
            <person name="Kegel J."/>
            <person name="Klute M.J."/>
            <person name="Kuo A."/>
            <person name="Lefebvre S.C."/>
            <person name="Maumus F."/>
            <person name="Mayer C."/>
            <person name="Miller J."/>
            <person name="Monier A."/>
            <person name="Salamov A."/>
            <person name="Young J."/>
            <person name="Aguilar M."/>
            <person name="Claverie J.M."/>
            <person name="Frickenhaus S."/>
            <person name="Gonzalez K."/>
            <person name="Herman E.K."/>
            <person name="Lin Y.C."/>
            <person name="Napier J."/>
            <person name="Ogata H."/>
            <person name="Sarno A.F."/>
            <person name="Shmutz J."/>
            <person name="Schroeder D."/>
            <person name="de Vargas C."/>
            <person name="Verret F."/>
            <person name="von Dassow P."/>
            <person name="Valentin K."/>
            <person name="Van de Peer Y."/>
            <person name="Wheeler G."/>
            <person name="Dacks J.B."/>
            <person name="Delwiche C.F."/>
            <person name="Dyhrman S.T."/>
            <person name="Glockner G."/>
            <person name="John U."/>
            <person name="Richards T."/>
            <person name="Worden A.Z."/>
            <person name="Zhang X."/>
            <person name="Grigoriev I.V."/>
            <person name="Allen A.E."/>
            <person name="Bidle K."/>
            <person name="Borodovsky M."/>
            <person name="Bowler C."/>
            <person name="Brownlee C."/>
            <person name="Cock J.M."/>
            <person name="Elias M."/>
            <person name="Gladyshev V.N."/>
            <person name="Groth M."/>
            <person name="Guda C."/>
            <person name="Hadaegh A."/>
            <person name="Iglesias-Rodriguez M.D."/>
            <person name="Jenkins J."/>
            <person name="Jones B.M."/>
            <person name="Lawson T."/>
            <person name="Leese F."/>
            <person name="Lindquist E."/>
            <person name="Lobanov A."/>
            <person name="Lomsadze A."/>
            <person name="Malik S.B."/>
            <person name="Marsh M.E."/>
            <person name="Mackinder L."/>
            <person name="Mock T."/>
            <person name="Mueller-Roeber B."/>
            <person name="Pagarete A."/>
            <person name="Parker M."/>
            <person name="Probert I."/>
            <person name="Quesneville H."/>
            <person name="Raines C."/>
            <person name="Rensing S.A."/>
            <person name="Riano-Pachon D.M."/>
            <person name="Richier S."/>
            <person name="Rokitta S."/>
            <person name="Shiraiwa Y."/>
            <person name="Soanes D.M."/>
            <person name="van der Giezen M."/>
            <person name="Wahlund T.M."/>
            <person name="Williams B."/>
            <person name="Wilson W."/>
            <person name="Wolfe G."/>
            <person name="Wurch L.L."/>
        </authorList>
    </citation>
    <scope>NUCLEOTIDE SEQUENCE</scope>
</reference>
<sequence length="183" mass="19805">MFARRLSPLRRSAGAGAAANGRSWAAGRPRAIASGVIPGVPKKLEDIVKLDLLEKADASQVLHVWATHHAEKAELAGAAAEAAEYETLVQRGAESPSFVWPVRRDGGHMMLYSQYAPAHQMFVYTFLEDYRRSPELSPPWMSVLLFDDLLDTKGVALLRAEALALTHAPHPSTGAPGLTPWGA</sequence>
<dbReference type="KEGG" id="ehx:EMIHUDRAFT_217464"/>
<evidence type="ECO:0000256" key="1">
    <source>
        <dbReference type="ARBA" id="ARBA00004173"/>
    </source>
</evidence>
<evidence type="ECO:0000256" key="3">
    <source>
        <dbReference type="ARBA" id="ARBA00022946"/>
    </source>
</evidence>
<evidence type="ECO:0000313" key="6">
    <source>
        <dbReference type="Proteomes" id="UP000013827"/>
    </source>
</evidence>
<comment type="subcellular location">
    <subcellularLocation>
        <location evidence="1">Mitochondrion</location>
    </subcellularLocation>
</comment>
<organism evidence="5 6">
    <name type="scientific">Emiliania huxleyi (strain CCMP1516)</name>
    <dbReference type="NCBI Taxonomy" id="280463"/>
    <lineage>
        <taxon>Eukaryota</taxon>
        <taxon>Haptista</taxon>
        <taxon>Haptophyta</taxon>
        <taxon>Prymnesiophyceae</taxon>
        <taxon>Isochrysidales</taxon>
        <taxon>Noelaerhabdaceae</taxon>
        <taxon>Emiliania</taxon>
    </lineage>
</organism>
<dbReference type="PANTHER" id="PTHR13126:SF0">
    <property type="entry name" value="ATP SYNTHASE MITOCHONDRIAL F1 COMPLEX ASSEMBLY FACTOR 1"/>
    <property type="match status" value="1"/>
</dbReference>
<dbReference type="Pfam" id="PF06644">
    <property type="entry name" value="ATP11"/>
    <property type="match status" value="1"/>
</dbReference>
<dbReference type="STRING" id="2903.R1BF04"/>
<dbReference type="GO" id="GO:0033615">
    <property type="term" value="P:mitochondrial proton-transporting ATP synthase complex assembly"/>
    <property type="evidence" value="ECO:0007669"/>
    <property type="project" value="TreeGrafter"/>
</dbReference>
<keyword evidence="3" id="KW-0809">Transit peptide</keyword>
<evidence type="ECO:0000256" key="2">
    <source>
        <dbReference type="ARBA" id="ARBA00009116"/>
    </source>
</evidence>
<keyword evidence="6" id="KW-1185">Reference proteome</keyword>
<accession>A0A0D3IAQ8</accession>
<comment type="similarity">
    <text evidence="2">Belongs to the ATP11 family.</text>
</comment>
<dbReference type="PANTHER" id="PTHR13126">
    <property type="entry name" value="CHAPERONE ATP11"/>
    <property type="match status" value="1"/>
</dbReference>
<dbReference type="RefSeq" id="XP_005760772.1">
    <property type="nucleotide sequence ID" value="XM_005760715.1"/>
</dbReference>
<dbReference type="InterPro" id="IPR010591">
    <property type="entry name" value="ATP11"/>
</dbReference>
<protein>
    <submittedName>
        <fullName evidence="5">Uncharacterized protein</fullName>
    </submittedName>
</protein>
<dbReference type="AlphaFoldDB" id="A0A0D3IAQ8"/>
<reference evidence="5" key="2">
    <citation type="submission" date="2024-10" db="UniProtKB">
        <authorList>
            <consortium name="EnsemblProtists"/>
        </authorList>
    </citation>
    <scope>IDENTIFICATION</scope>
</reference>
<evidence type="ECO:0000313" key="5">
    <source>
        <dbReference type="EnsemblProtists" id="EOD08343"/>
    </source>
</evidence>
<keyword evidence="4" id="KW-0496">Mitochondrion</keyword>
<dbReference type="EnsemblProtists" id="EOD08343">
    <property type="protein sequence ID" value="EOD08343"/>
    <property type="gene ID" value="EMIHUDRAFT_217464"/>
</dbReference>
<dbReference type="eggNOG" id="KOG3281">
    <property type="taxonomic scope" value="Eukaryota"/>
</dbReference>
<dbReference type="Proteomes" id="UP000013827">
    <property type="component" value="Unassembled WGS sequence"/>
</dbReference>
<dbReference type="GO" id="GO:0005739">
    <property type="term" value="C:mitochondrion"/>
    <property type="evidence" value="ECO:0007669"/>
    <property type="project" value="UniProtKB-SubCell"/>
</dbReference>
<dbReference type="OMA" id="WATHHAE"/>
<dbReference type="HOGENOM" id="CLU_1477728_0_0_1"/>
<dbReference type="GeneID" id="17254545"/>